<dbReference type="PANTHER" id="PTHR11103:SF18">
    <property type="entry name" value="SLR1189 PROTEIN"/>
    <property type="match status" value="1"/>
</dbReference>
<dbReference type="SUPFAM" id="SSF82282">
    <property type="entry name" value="Homocysteine S-methyltransferase"/>
    <property type="match status" value="1"/>
</dbReference>
<gene>
    <name evidence="5" type="ORF">ACFSVL_33820</name>
</gene>
<dbReference type="RefSeq" id="WP_378310076.1">
    <property type="nucleotide sequence ID" value="NZ_JBHUKS010000026.1"/>
</dbReference>
<keyword evidence="1 3" id="KW-0489">Methyltransferase</keyword>
<proteinExistence type="predicted"/>
<evidence type="ECO:0000256" key="2">
    <source>
        <dbReference type="ARBA" id="ARBA00022679"/>
    </source>
</evidence>
<keyword evidence="2 3" id="KW-0808">Transferase</keyword>
<protein>
    <submittedName>
        <fullName evidence="5">Homocysteine S-methyltransferase family protein</fullName>
    </submittedName>
</protein>
<keyword evidence="6" id="KW-1185">Reference proteome</keyword>
<feature type="binding site" evidence="3">
    <location>
        <position position="206"/>
    </location>
    <ligand>
        <name>Zn(2+)</name>
        <dbReference type="ChEBI" id="CHEBI:29105"/>
    </ligand>
</feature>
<dbReference type="PIRSF" id="PIRSF037505">
    <property type="entry name" value="Betaine_HMT"/>
    <property type="match status" value="1"/>
</dbReference>
<reference evidence="6" key="1">
    <citation type="journal article" date="2019" name="Int. J. Syst. Evol. Microbiol.">
        <title>The Global Catalogue of Microorganisms (GCM) 10K type strain sequencing project: providing services to taxonomists for standard genome sequencing and annotation.</title>
        <authorList>
            <consortium name="The Broad Institute Genomics Platform"/>
            <consortium name="The Broad Institute Genome Sequencing Center for Infectious Disease"/>
            <person name="Wu L."/>
            <person name="Ma J."/>
        </authorList>
    </citation>
    <scope>NUCLEOTIDE SEQUENCE [LARGE SCALE GENOMIC DNA]</scope>
    <source>
        <strain evidence="6">CGMCC 4.7641</strain>
    </source>
</reference>
<dbReference type="PANTHER" id="PTHR11103">
    <property type="entry name" value="SLR1189 PROTEIN"/>
    <property type="match status" value="1"/>
</dbReference>
<feature type="binding site" evidence="3">
    <location>
        <position position="278"/>
    </location>
    <ligand>
        <name>Zn(2+)</name>
        <dbReference type="ChEBI" id="CHEBI:29105"/>
    </ligand>
</feature>
<keyword evidence="3" id="KW-0479">Metal-binding</keyword>
<comment type="cofactor">
    <cofactor evidence="3">
        <name>Zn(2+)</name>
        <dbReference type="ChEBI" id="CHEBI:29105"/>
    </cofactor>
</comment>
<feature type="binding site" evidence="3">
    <location>
        <position position="277"/>
    </location>
    <ligand>
        <name>Zn(2+)</name>
        <dbReference type="ChEBI" id="CHEBI:29105"/>
    </ligand>
</feature>
<dbReference type="InterPro" id="IPR017226">
    <property type="entry name" value="BHMT-like"/>
</dbReference>
<name>A0ABW5HH08_9PSEU</name>
<evidence type="ECO:0000256" key="1">
    <source>
        <dbReference type="ARBA" id="ARBA00022603"/>
    </source>
</evidence>
<dbReference type="EMBL" id="JBHUKS010000026">
    <property type="protein sequence ID" value="MFD2472416.1"/>
    <property type="molecule type" value="Genomic_DNA"/>
</dbReference>
<dbReference type="InterPro" id="IPR003726">
    <property type="entry name" value="HCY_dom"/>
</dbReference>
<dbReference type="InterPro" id="IPR036589">
    <property type="entry name" value="HCY_dom_sf"/>
</dbReference>
<evidence type="ECO:0000313" key="6">
    <source>
        <dbReference type="Proteomes" id="UP001597483"/>
    </source>
</evidence>
<dbReference type="PROSITE" id="PS50970">
    <property type="entry name" value="HCY"/>
    <property type="match status" value="1"/>
</dbReference>
<organism evidence="5 6">
    <name type="scientific">Amycolatopsis silviterrae</name>
    <dbReference type="NCBI Taxonomy" id="1656914"/>
    <lineage>
        <taxon>Bacteria</taxon>
        <taxon>Bacillati</taxon>
        <taxon>Actinomycetota</taxon>
        <taxon>Actinomycetes</taxon>
        <taxon>Pseudonocardiales</taxon>
        <taxon>Pseudonocardiaceae</taxon>
        <taxon>Amycolatopsis</taxon>
    </lineage>
</organism>
<sequence>MTDPILLDGGVATELQRGGLSVRDPWWTTRALLTGQNRRLLQSVHEAYLAAGARVITVNTFRANLRALRKTTLDGAGQAWMVHAAVGVAAAARNAARVPDALIAGSIGPVEDCYRPDLVPSDDELRAEHGWLALQLSRAGADLFLIETMNTIREARIAVREVLAVGGRAWVSFACNDDGTLLSGEPVTGAVHAVQRDGAEAVLVNCTGPEATEVALRALCRGRYGLIGACPNLEDRTGLAAGEHVDRALPSTLEPEQFAELLARWRADYSLDILGGCCGTTPAHIAAAREVLTEPQLVD</sequence>
<evidence type="ECO:0000259" key="4">
    <source>
        <dbReference type="PROSITE" id="PS50970"/>
    </source>
</evidence>
<dbReference type="Proteomes" id="UP001597483">
    <property type="component" value="Unassembled WGS sequence"/>
</dbReference>
<comment type="caution">
    <text evidence="5">The sequence shown here is derived from an EMBL/GenBank/DDBJ whole genome shotgun (WGS) entry which is preliminary data.</text>
</comment>
<feature type="domain" description="Hcy-binding" evidence="4">
    <location>
        <begin position="1"/>
        <end position="292"/>
    </location>
</feature>
<accession>A0ABW5HH08</accession>
<evidence type="ECO:0000256" key="3">
    <source>
        <dbReference type="PROSITE-ProRule" id="PRU00333"/>
    </source>
</evidence>
<dbReference type="Gene3D" id="3.20.20.330">
    <property type="entry name" value="Homocysteine-binding-like domain"/>
    <property type="match status" value="1"/>
</dbReference>
<dbReference type="Pfam" id="PF02574">
    <property type="entry name" value="S-methyl_trans"/>
    <property type="match status" value="1"/>
</dbReference>
<evidence type="ECO:0000313" key="5">
    <source>
        <dbReference type="EMBL" id="MFD2472416.1"/>
    </source>
</evidence>
<keyword evidence="3" id="KW-0862">Zinc</keyword>